<dbReference type="EMBL" id="UINC01000934">
    <property type="protein sequence ID" value="SUZ64426.1"/>
    <property type="molecule type" value="Genomic_DNA"/>
</dbReference>
<sequence length="52" mass="6084">METTKYLNERAPAHYNSTPDNRHNMLIVLYVKPWLSGIEQDQPSYFKSLSQA</sequence>
<dbReference type="AlphaFoldDB" id="A0A381PBT1"/>
<evidence type="ECO:0000313" key="1">
    <source>
        <dbReference type="EMBL" id="SUZ64426.1"/>
    </source>
</evidence>
<gene>
    <name evidence="1" type="ORF">METZ01_LOCUS17280</name>
</gene>
<accession>A0A381PBT1</accession>
<organism evidence="1">
    <name type="scientific">marine metagenome</name>
    <dbReference type="NCBI Taxonomy" id="408172"/>
    <lineage>
        <taxon>unclassified sequences</taxon>
        <taxon>metagenomes</taxon>
        <taxon>ecological metagenomes</taxon>
    </lineage>
</organism>
<proteinExistence type="predicted"/>
<reference evidence="1" key="1">
    <citation type="submission" date="2018-05" db="EMBL/GenBank/DDBJ databases">
        <authorList>
            <person name="Lanie J.A."/>
            <person name="Ng W.-L."/>
            <person name="Kazmierczak K.M."/>
            <person name="Andrzejewski T.M."/>
            <person name="Davidsen T.M."/>
            <person name="Wayne K.J."/>
            <person name="Tettelin H."/>
            <person name="Glass J.I."/>
            <person name="Rusch D."/>
            <person name="Podicherti R."/>
            <person name="Tsui H.-C.T."/>
            <person name="Winkler M.E."/>
        </authorList>
    </citation>
    <scope>NUCLEOTIDE SEQUENCE</scope>
</reference>
<protein>
    <submittedName>
        <fullName evidence="1">Uncharacterized protein</fullName>
    </submittedName>
</protein>
<name>A0A381PBT1_9ZZZZ</name>